<keyword evidence="3 6" id="KW-0812">Transmembrane</keyword>
<keyword evidence="5 8" id="KW-0472">Membrane</keyword>
<dbReference type="PROSITE" id="PS01022">
    <property type="entry name" value="PTR2_1"/>
    <property type="match status" value="1"/>
</dbReference>
<evidence type="ECO:0000256" key="7">
    <source>
        <dbReference type="SAM" id="MobiDB-lite"/>
    </source>
</evidence>
<dbReference type="AlphaFoldDB" id="A0A433D173"/>
<dbReference type="Gene3D" id="1.20.1250.20">
    <property type="entry name" value="MFS general substrate transporter like domains"/>
    <property type="match status" value="1"/>
</dbReference>
<evidence type="ECO:0000256" key="3">
    <source>
        <dbReference type="ARBA" id="ARBA00022692"/>
    </source>
</evidence>
<reference evidence="9 10" key="1">
    <citation type="journal article" date="2018" name="New Phytol.">
        <title>Phylogenomics of Endogonaceae and evolution of mycorrhizas within Mucoromycota.</title>
        <authorList>
            <person name="Chang Y."/>
            <person name="Desiro A."/>
            <person name="Na H."/>
            <person name="Sandor L."/>
            <person name="Lipzen A."/>
            <person name="Clum A."/>
            <person name="Barry K."/>
            <person name="Grigoriev I.V."/>
            <person name="Martin F.M."/>
            <person name="Stajich J.E."/>
            <person name="Smith M.E."/>
            <person name="Bonito G."/>
            <person name="Spatafora J.W."/>
        </authorList>
    </citation>
    <scope>NUCLEOTIDE SEQUENCE [LARGE SCALE GENOMIC DNA]</scope>
    <source>
        <strain evidence="9 10">GMNB39</strain>
    </source>
</reference>
<evidence type="ECO:0000256" key="4">
    <source>
        <dbReference type="ARBA" id="ARBA00022989"/>
    </source>
</evidence>
<keyword evidence="10" id="KW-1185">Reference proteome</keyword>
<protein>
    <submittedName>
        <fullName evidence="9">Putative peptide transporter ptr2</fullName>
    </submittedName>
</protein>
<evidence type="ECO:0000256" key="2">
    <source>
        <dbReference type="ARBA" id="ARBA00005982"/>
    </source>
</evidence>
<dbReference type="PANTHER" id="PTHR11654">
    <property type="entry name" value="OLIGOPEPTIDE TRANSPORTER-RELATED"/>
    <property type="match status" value="1"/>
</dbReference>
<feature type="transmembrane region" description="Helical" evidence="8">
    <location>
        <begin position="544"/>
        <end position="567"/>
    </location>
</feature>
<evidence type="ECO:0000256" key="1">
    <source>
        <dbReference type="ARBA" id="ARBA00004141"/>
    </source>
</evidence>
<dbReference type="InterPro" id="IPR018456">
    <property type="entry name" value="PTR2_symporter_CS"/>
</dbReference>
<dbReference type="EMBL" id="RBNI01008678">
    <property type="protein sequence ID" value="RUP44584.1"/>
    <property type="molecule type" value="Genomic_DNA"/>
</dbReference>
<dbReference type="GO" id="GO:0022857">
    <property type="term" value="F:transmembrane transporter activity"/>
    <property type="evidence" value="ECO:0007669"/>
    <property type="project" value="InterPro"/>
</dbReference>
<feature type="transmembrane region" description="Helical" evidence="8">
    <location>
        <begin position="181"/>
        <end position="204"/>
    </location>
</feature>
<feature type="compositionally biased region" description="Low complexity" evidence="7">
    <location>
        <begin position="32"/>
        <end position="50"/>
    </location>
</feature>
<feature type="region of interest" description="Disordered" evidence="7">
    <location>
        <begin position="1"/>
        <end position="68"/>
    </location>
</feature>
<dbReference type="OrthoDB" id="8904098at2759"/>
<evidence type="ECO:0000256" key="5">
    <source>
        <dbReference type="ARBA" id="ARBA00023136"/>
    </source>
</evidence>
<accession>A0A433D173</accession>
<gene>
    <name evidence="9" type="ORF">BC936DRAFT_149259</name>
</gene>
<dbReference type="Pfam" id="PF00854">
    <property type="entry name" value="PTR2"/>
    <property type="match status" value="1"/>
</dbReference>
<evidence type="ECO:0000313" key="10">
    <source>
        <dbReference type="Proteomes" id="UP000268093"/>
    </source>
</evidence>
<feature type="transmembrane region" description="Helical" evidence="8">
    <location>
        <begin position="512"/>
        <end position="532"/>
    </location>
</feature>
<keyword evidence="4 8" id="KW-1133">Transmembrane helix</keyword>
<feature type="transmembrane region" description="Helical" evidence="8">
    <location>
        <begin position="210"/>
        <end position="231"/>
    </location>
</feature>
<evidence type="ECO:0000256" key="8">
    <source>
        <dbReference type="SAM" id="Phobius"/>
    </source>
</evidence>
<dbReference type="GO" id="GO:0016020">
    <property type="term" value="C:membrane"/>
    <property type="evidence" value="ECO:0007669"/>
    <property type="project" value="UniProtKB-SubCell"/>
</dbReference>
<dbReference type="PROSITE" id="PS01023">
    <property type="entry name" value="PTR2_2"/>
    <property type="match status" value="1"/>
</dbReference>
<proteinExistence type="inferred from homology"/>
<comment type="caution">
    <text evidence="9">The sequence shown here is derived from an EMBL/GenBank/DDBJ whole genome shotgun (WGS) entry which is preliminary data.</text>
</comment>
<evidence type="ECO:0000256" key="6">
    <source>
        <dbReference type="RuleBase" id="RU003755"/>
    </source>
</evidence>
<feature type="transmembrane region" description="Helical" evidence="8">
    <location>
        <begin position="573"/>
        <end position="594"/>
    </location>
</feature>
<feature type="transmembrane region" description="Helical" evidence="8">
    <location>
        <begin position="470"/>
        <end position="492"/>
    </location>
</feature>
<dbReference type="GO" id="GO:0006857">
    <property type="term" value="P:oligopeptide transport"/>
    <property type="evidence" value="ECO:0007669"/>
    <property type="project" value="InterPro"/>
</dbReference>
<feature type="compositionally biased region" description="Polar residues" evidence="7">
    <location>
        <begin position="58"/>
        <end position="68"/>
    </location>
</feature>
<feature type="transmembrane region" description="Helical" evidence="8">
    <location>
        <begin position="292"/>
        <end position="314"/>
    </location>
</feature>
<feature type="transmembrane region" description="Helical" evidence="8">
    <location>
        <begin position="441"/>
        <end position="458"/>
    </location>
</feature>
<keyword evidence="6" id="KW-0813">Transport</keyword>
<feature type="transmembrane region" description="Helical" evidence="8">
    <location>
        <begin position="269"/>
        <end position="286"/>
    </location>
</feature>
<feature type="compositionally biased region" description="Polar residues" evidence="7">
    <location>
        <begin position="16"/>
        <end position="27"/>
    </location>
</feature>
<sequence>MPSPKLRHGPYKPHSLSRQPVPSSSYHKVTRSSIDSTSSADHDTSLSSSTENLVMSEAKSSTGGLSITESSPYQIEEHHEDGGDGTVHEFEGLRRVADRIPVAAWFIIVTEFCERFSYYGGSAPFQNYVQFPPGDPNQAGALNKGQSTATALQNFFTFSAYVTPIFGAIVADQYLGRYRTILVFSVIYMSGWLILTATATPAGLAAGAGFPGFIVALVVIGTGTGGIKSIVSPMCADQFTQTELELHTLKTGEKVVVDPELNIQRLYNWFYWAINVGALFGGIICPKLELDVAFWAAFLLPTCMFATSIAIFVAGNRLYVKSLPAESILLKAYRVFAFSRRRAAKPENKRARKEAASLLDFAKERSGLLSAAPMTGREAAEKVWSDEFVDELKQTAMAFFIPMVIYWVSYSQLSNNLLSQAAQLARPEGVPNDIMNNFDPIALVLFIPIMDSVIYPTLRRLKINFSPMMRITAGFFLGSIAMVWAAILQTFIYRDPAFHEKGASTLSVWLQIPAYFLIAFSEIFASITSLEYSYTHAPKSMKSLVSALALMPNAGSALVGLALSPAARDPNMHLFYAGVAVTAAAAGAAFWIAFGKYDQLDVEYRFGLLERRRAEKEVRVEEATAQMFEMEVVGERDETVVNVEVVKLG</sequence>
<name>A0A433D173_9FUNG</name>
<dbReference type="InterPro" id="IPR000109">
    <property type="entry name" value="POT_fam"/>
</dbReference>
<organism evidence="9 10">
    <name type="scientific">Jimgerdemannia flammicorona</name>
    <dbReference type="NCBI Taxonomy" id="994334"/>
    <lineage>
        <taxon>Eukaryota</taxon>
        <taxon>Fungi</taxon>
        <taxon>Fungi incertae sedis</taxon>
        <taxon>Mucoromycota</taxon>
        <taxon>Mucoromycotina</taxon>
        <taxon>Endogonomycetes</taxon>
        <taxon>Endogonales</taxon>
        <taxon>Endogonaceae</taxon>
        <taxon>Jimgerdemannia</taxon>
    </lineage>
</organism>
<dbReference type="Proteomes" id="UP000268093">
    <property type="component" value="Unassembled WGS sequence"/>
</dbReference>
<feature type="transmembrane region" description="Helical" evidence="8">
    <location>
        <begin position="392"/>
        <end position="410"/>
    </location>
</feature>
<dbReference type="InterPro" id="IPR036259">
    <property type="entry name" value="MFS_trans_sf"/>
</dbReference>
<evidence type="ECO:0000313" key="9">
    <source>
        <dbReference type="EMBL" id="RUP44584.1"/>
    </source>
</evidence>
<comment type="subcellular location">
    <subcellularLocation>
        <location evidence="1 6">Membrane</location>
        <topology evidence="1 6">Multi-pass membrane protein</topology>
    </subcellularLocation>
</comment>
<dbReference type="SUPFAM" id="SSF103473">
    <property type="entry name" value="MFS general substrate transporter"/>
    <property type="match status" value="1"/>
</dbReference>
<feature type="compositionally biased region" description="Basic residues" evidence="7">
    <location>
        <begin position="1"/>
        <end position="11"/>
    </location>
</feature>
<comment type="similarity">
    <text evidence="2 6">Belongs to the major facilitator superfamily. Proton-dependent oligopeptide transporter (POT/PTR) (TC 2.A.17) family.</text>
</comment>